<keyword evidence="2" id="KW-1003">Cell membrane</keyword>
<feature type="transmembrane region" description="Helical" evidence="6">
    <location>
        <begin position="367"/>
        <end position="389"/>
    </location>
</feature>
<dbReference type="PANTHER" id="PTHR30294:SF29">
    <property type="entry name" value="MULTIDRUG ABC TRANSPORTER PERMEASE YBHS-RELATED"/>
    <property type="match status" value="1"/>
</dbReference>
<evidence type="ECO:0000256" key="1">
    <source>
        <dbReference type="ARBA" id="ARBA00004651"/>
    </source>
</evidence>
<evidence type="ECO:0000256" key="6">
    <source>
        <dbReference type="SAM" id="Phobius"/>
    </source>
</evidence>
<reference evidence="8" key="1">
    <citation type="journal article" date="2021" name="Nat. Microbiol.">
        <title>Cocultivation of an ultrasmall environmental parasitic bacterium with lytic ability against bacteria associated with wastewater foams.</title>
        <authorList>
            <person name="Batinovic S."/>
            <person name="Rose J.J.A."/>
            <person name="Ratcliffe J."/>
            <person name="Seviour R.J."/>
            <person name="Petrovski S."/>
        </authorList>
    </citation>
    <scope>NUCLEOTIDE SEQUENCE</scope>
    <source>
        <strain evidence="8">JR1</strain>
    </source>
</reference>
<protein>
    <submittedName>
        <fullName evidence="8">ABC transporter permease</fullName>
    </submittedName>
</protein>
<dbReference type="PANTHER" id="PTHR30294">
    <property type="entry name" value="MEMBRANE COMPONENT OF ABC TRANSPORTER YHHJ-RELATED"/>
    <property type="match status" value="1"/>
</dbReference>
<name>A0A857MLS7_9BACT</name>
<feature type="domain" description="ABC-2 type transporter transmembrane" evidence="7">
    <location>
        <begin position="23"/>
        <end position="386"/>
    </location>
</feature>
<dbReference type="Proteomes" id="UP001059824">
    <property type="component" value="Chromosome"/>
</dbReference>
<evidence type="ECO:0000256" key="3">
    <source>
        <dbReference type="ARBA" id="ARBA00022692"/>
    </source>
</evidence>
<feature type="transmembrane region" description="Helical" evidence="6">
    <location>
        <begin position="337"/>
        <end position="355"/>
    </location>
</feature>
<comment type="subcellular location">
    <subcellularLocation>
        <location evidence="1">Cell membrane</location>
        <topology evidence="1">Multi-pass membrane protein</topology>
    </subcellularLocation>
</comment>
<evidence type="ECO:0000256" key="4">
    <source>
        <dbReference type="ARBA" id="ARBA00022989"/>
    </source>
</evidence>
<evidence type="ECO:0000313" key="9">
    <source>
        <dbReference type="Proteomes" id="UP001059824"/>
    </source>
</evidence>
<feature type="transmembrane region" description="Helical" evidence="6">
    <location>
        <begin position="230"/>
        <end position="255"/>
    </location>
</feature>
<feature type="transmembrane region" description="Helical" evidence="6">
    <location>
        <begin position="24"/>
        <end position="45"/>
    </location>
</feature>
<accession>A0A857MLS7</accession>
<keyword evidence="4 6" id="KW-1133">Transmembrane helix</keyword>
<sequence>MASRHNLGTVISFEFWRTVKKPSFWIATLAFPLMFAVIIGIVYYSSKTSSDSSEKLAQEKFSIEYKDDSSVVLPVVADKLDAQPVTDKATAIEEVKTGKVDAFFYYPANLDKAQVEVYGKDAGLFNNGKYSAVAEQMLKTSAAATIANPRLIAVTQGSVSSDTTTYKKDGEVSAGWLAAIPPLLFLLFFYFTIAMLGNNLLNSTVEEKENRVTEMILTTLNPTILIVGKLLATFLAGIVQAAVMITPAVIAYFVLGSEVVNLPNANMISQLVVDPTAMVIGALIMIGGLMLFTGTLVAVGAVMPTAKEAGQYFGIAILLMFIPFYIIMLILSDPSALVVQVFTFFPYTAPVTALLRNAFGSLGLVDAAIVISMLMVLGTVIILLAVRLFRYGAMQYDGRLSLKTLSLKKRA</sequence>
<dbReference type="GO" id="GO:0140359">
    <property type="term" value="F:ABC-type transporter activity"/>
    <property type="evidence" value="ECO:0007669"/>
    <property type="project" value="InterPro"/>
</dbReference>
<keyword evidence="5 6" id="KW-0472">Membrane</keyword>
<dbReference type="RefSeq" id="WP_260764286.1">
    <property type="nucleotide sequence ID" value="NZ_CP045921.1"/>
</dbReference>
<dbReference type="InterPro" id="IPR051449">
    <property type="entry name" value="ABC-2_transporter_component"/>
</dbReference>
<dbReference type="GO" id="GO:0005886">
    <property type="term" value="C:plasma membrane"/>
    <property type="evidence" value="ECO:0007669"/>
    <property type="project" value="UniProtKB-SubCell"/>
</dbReference>
<evidence type="ECO:0000259" key="7">
    <source>
        <dbReference type="Pfam" id="PF12698"/>
    </source>
</evidence>
<feature type="transmembrane region" description="Helical" evidence="6">
    <location>
        <begin position="176"/>
        <end position="196"/>
    </location>
</feature>
<keyword evidence="3 6" id="KW-0812">Transmembrane</keyword>
<evidence type="ECO:0000256" key="5">
    <source>
        <dbReference type="ARBA" id="ARBA00023136"/>
    </source>
</evidence>
<dbReference type="KEGG" id="mama:GII36_02710"/>
<feature type="transmembrane region" description="Helical" evidence="6">
    <location>
        <begin position="309"/>
        <end position="330"/>
    </location>
</feature>
<organism evidence="8 9">
    <name type="scientific">Candidatus Mycosynbacter amalyticus</name>
    <dbReference type="NCBI Taxonomy" id="2665156"/>
    <lineage>
        <taxon>Bacteria</taxon>
        <taxon>Candidatus Saccharimonadota</taxon>
        <taxon>Candidatus Saccharimonadota incertae sedis</taxon>
        <taxon>Candidatus Mycosynbacter</taxon>
    </lineage>
</organism>
<evidence type="ECO:0000256" key="2">
    <source>
        <dbReference type="ARBA" id="ARBA00022475"/>
    </source>
</evidence>
<feature type="transmembrane region" description="Helical" evidence="6">
    <location>
        <begin position="276"/>
        <end position="303"/>
    </location>
</feature>
<gene>
    <name evidence="8" type="ORF">GII36_02710</name>
</gene>
<dbReference type="Pfam" id="PF12698">
    <property type="entry name" value="ABC2_membrane_3"/>
    <property type="match status" value="1"/>
</dbReference>
<dbReference type="InterPro" id="IPR013525">
    <property type="entry name" value="ABC2_TM"/>
</dbReference>
<evidence type="ECO:0000313" key="8">
    <source>
        <dbReference type="EMBL" id="QHN42755.1"/>
    </source>
</evidence>
<dbReference type="EMBL" id="CP045921">
    <property type="protein sequence ID" value="QHN42755.1"/>
    <property type="molecule type" value="Genomic_DNA"/>
</dbReference>
<keyword evidence="9" id="KW-1185">Reference proteome</keyword>
<dbReference type="AlphaFoldDB" id="A0A857MLS7"/>
<proteinExistence type="predicted"/>